<organism evidence="8 9">
    <name type="scientific">Candidatus Ruania gallistercoris</name>
    <dbReference type="NCBI Taxonomy" id="2838746"/>
    <lineage>
        <taxon>Bacteria</taxon>
        <taxon>Bacillati</taxon>
        <taxon>Actinomycetota</taxon>
        <taxon>Actinomycetes</taxon>
        <taxon>Micrococcales</taxon>
        <taxon>Ruaniaceae</taxon>
        <taxon>Ruania</taxon>
    </lineage>
</organism>
<protein>
    <recommendedName>
        <fullName evidence="1">Lactose phosphotransferase system repressor</fullName>
    </recommendedName>
</protein>
<dbReference type="Proteomes" id="UP000824037">
    <property type="component" value="Unassembled WGS sequence"/>
</dbReference>
<dbReference type="PRINTS" id="PR00037">
    <property type="entry name" value="HTHLACR"/>
</dbReference>
<evidence type="ECO:0000256" key="5">
    <source>
        <dbReference type="ARBA" id="ARBA00023163"/>
    </source>
</evidence>
<proteinExistence type="predicted"/>
<evidence type="ECO:0000256" key="2">
    <source>
        <dbReference type="ARBA" id="ARBA00022491"/>
    </source>
</evidence>
<evidence type="ECO:0000256" key="4">
    <source>
        <dbReference type="ARBA" id="ARBA00023125"/>
    </source>
</evidence>
<dbReference type="InterPro" id="IPR037171">
    <property type="entry name" value="NagB/RpiA_transferase-like"/>
</dbReference>
<dbReference type="GO" id="GO:0003700">
    <property type="term" value="F:DNA-binding transcription factor activity"/>
    <property type="evidence" value="ECO:0007669"/>
    <property type="project" value="InterPro"/>
</dbReference>
<dbReference type="SMART" id="SM00420">
    <property type="entry name" value="HTH_DEOR"/>
    <property type="match status" value="1"/>
</dbReference>
<keyword evidence="4 8" id="KW-0238">DNA-binding</keyword>
<keyword evidence="3" id="KW-0805">Transcription regulation</keyword>
<dbReference type="InterPro" id="IPR036388">
    <property type="entry name" value="WH-like_DNA-bd_sf"/>
</dbReference>
<gene>
    <name evidence="8" type="ORF">H9815_20985</name>
</gene>
<dbReference type="Pfam" id="PF08220">
    <property type="entry name" value="HTH_DeoR"/>
    <property type="match status" value="1"/>
</dbReference>
<dbReference type="PROSITE" id="PS51000">
    <property type="entry name" value="HTH_DEOR_2"/>
    <property type="match status" value="1"/>
</dbReference>
<dbReference type="InterPro" id="IPR018356">
    <property type="entry name" value="Tscrpt_reg_HTH_DeoR_CS"/>
</dbReference>
<accession>A0A9D2EJH0</accession>
<evidence type="ECO:0000256" key="3">
    <source>
        <dbReference type="ARBA" id="ARBA00023015"/>
    </source>
</evidence>
<dbReference type="PANTHER" id="PTHR30363:SF4">
    <property type="entry name" value="GLYCEROL-3-PHOSPHATE REGULON REPRESSOR"/>
    <property type="match status" value="1"/>
</dbReference>
<comment type="caution">
    <text evidence="8">The sequence shown here is derived from an EMBL/GenBank/DDBJ whole genome shotgun (WGS) entry which is preliminary data.</text>
</comment>
<evidence type="ECO:0000259" key="7">
    <source>
        <dbReference type="PROSITE" id="PS51000"/>
    </source>
</evidence>
<evidence type="ECO:0000313" key="9">
    <source>
        <dbReference type="Proteomes" id="UP000824037"/>
    </source>
</evidence>
<dbReference type="SMART" id="SM01134">
    <property type="entry name" value="DeoRC"/>
    <property type="match status" value="1"/>
</dbReference>
<dbReference type="PROSITE" id="PS00894">
    <property type="entry name" value="HTH_DEOR_1"/>
    <property type="match status" value="1"/>
</dbReference>
<keyword evidence="2" id="KW-0678">Repressor</keyword>
<dbReference type="GO" id="GO:0003677">
    <property type="term" value="F:DNA binding"/>
    <property type="evidence" value="ECO:0007669"/>
    <property type="project" value="UniProtKB-KW"/>
</dbReference>
<evidence type="ECO:0000313" key="8">
    <source>
        <dbReference type="EMBL" id="HIZ38261.1"/>
    </source>
</evidence>
<dbReference type="SUPFAM" id="SSF46785">
    <property type="entry name" value="Winged helix' DNA-binding domain"/>
    <property type="match status" value="1"/>
</dbReference>
<comment type="function">
    <text evidence="6">Repressor of the lactose catabolism operon. Galactose-6-phosphate is the inducer.</text>
</comment>
<dbReference type="PANTHER" id="PTHR30363">
    <property type="entry name" value="HTH-TYPE TRANSCRIPTIONAL REGULATOR SRLR-RELATED"/>
    <property type="match status" value="1"/>
</dbReference>
<dbReference type="InterPro" id="IPR014036">
    <property type="entry name" value="DeoR-like_C"/>
</dbReference>
<dbReference type="Pfam" id="PF00455">
    <property type="entry name" value="DeoRC"/>
    <property type="match status" value="1"/>
</dbReference>
<reference evidence="8" key="2">
    <citation type="submission" date="2021-04" db="EMBL/GenBank/DDBJ databases">
        <authorList>
            <person name="Gilroy R."/>
        </authorList>
    </citation>
    <scope>NUCLEOTIDE SEQUENCE</scope>
    <source>
        <strain evidence="8">ChiGjej4B4-7305</strain>
    </source>
</reference>
<evidence type="ECO:0000256" key="1">
    <source>
        <dbReference type="ARBA" id="ARBA00021390"/>
    </source>
</evidence>
<dbReference type="AlphaFoldDB" id="A0A9D2EJH0"/>
<reference evidence="8" key="1">
    <citation type="journal article" date="2021" name="PeerJ">
        <title>Extensive microbial diversity within the chicken gut microbiome revealed by metagenomics and culture.</title>
        <authorList>
            <person name="Gilroy R."/>
            <person name="Ravi A."/>
            <person name="Getino M."/>
            <person name="Pursley I."/>
            <person name="Horton D.L."/>
            <person name="Alikhan N.F."/>
            <person name="Baker D."/>
            <person name="Gharbi K."/>
            <person name="Hall N."/>
            <person name="Watson M."/>
            <person name="Adriaenssens E.M."/>
            <person name="Foster-Nyarko E."/>
            <person name="Jarju S."/>
            <person name="Secka A."/>
            <person name="Antonio M."/>
            <person name="Oren A."/>
            <person name="Chaudhuri R.R."/>
            <person name="La Ragione R."/>
            <person name="Hildebrand F."/>
            <person name="Pallen M.J."/>
        </authorList>
    </citation>
    <scope>NUCLEOTIDE SEQUENCE</scope>
    <source>
        <strain evidence="8">ChiGjej4B4-7305</strain>
    </source>
</reference>
<feature type="domain" description="HTH deoR-type" evidence="7">
    <location>
        <begin position="3"/>
        <end position="58"/>
    </location>
</feature>
<dbReference type="InterPro" id="IPR050313">
    <property type="entry name" value="Carb_Metab_HTH_regulators"/>
</dbReference>
<sequence>MLVEHRHRYITRTLQSEASVSTIELVRALHVSQETIRRDLIHLERKGLLRRVYGGAVAPHRQRSSEPPFAQRTAIYAEAKQVVGALAAQLLDGAQTVFVDVGTTAHAAAKALAPSFRGTVVSHSLLVAVEIADAGTADLLLAPGRLRRGEWSLSGTVAHAFIRDVHFDVALLSCGGVDAAAGPTDFDFDDVQVKRTVARNSERSYILADSSKHGVVGRHTIGDWYDVNGLVTEQPPPEGLAARIHAAGGTILVPGDDQPPAPH</sequence>
<dbReference type="InterPro" id="IPR036390">
    <property type="entry name" value="WH_DNA-bd_sf"/>
</dbReference>
<dbReference type="InterPro" id="IPR001034">
    <property type="entry name" value="DeoR_HTH"/>
</dbReference>
<keyword evidence="5" id="KW-0804">Transcription</keyword>
<name>A0A9D2EJH0_9MICO</name>
<evidence type="ECO:0000256" key="6">
    <source>
        <dbReference type="ARBA" id="ARBA00024937"/>
    </source>
</evidence>
<dbReference type="SUPFAM" id="SSF100950">
    <property type="entry name" value="NagB/RpiA/CoA transferase-like"/>
    <property type="match status" value="1"/>
</dbReference>
<dbReference type="EMBL" id="DXBY01000353">
    <property type="protein sequence ID" value="HIZ38261.1"/>
    <property type="molecule type" value="Genomic_DNA"/>
</dbReference>
<dbReference type="Gene3D" id="1.10.10.10">
    <property type="entry name" value="Winged helix-like DNA-binding domain superfamily/Winged helix DNA-binding domain"/>
    <property type="match status" value="1"/>
</dbReference>